<dbReference type="GO" id="GO:0009403">
    <property type="term" value="P:toxin biosynthetic process"/>
    <property type="evidence" value="ECO:0007669"/>
    <property type="project" value="InterPro"/>
</dbReference>
<dbReference type="Pfam" id="PF13365">
    <property type="entry name" value="Trypsin_2"/>
    <property type="match status" value="1"/>
</dbReference>
<dbReference type="AlphaFoldDB" id="D6A7U3"/>
<dbReference type="GO" id="GO:0006508">
    <property type="term" value="P:proteolysis"/>
    <property type="evidence" value="ECO:0007669"/>
    <property type="project" value="UniProtKB-KW"/>
</dbReference>
<dbReference type="InterPro" id="IPR047680">
    <property type="entry name" value="MarP-like"/>
</dbReference>
<dbReference type="GO" id="GO:0004252">
    <property type="term" value="F:serine-type endopeptidase activity"/>
    <property type="evidence" value="ECO:0007669"/>
    <property type="project" value="InterPro"/>
</dbReference>
<dbReference type="Proteomes" id="UP000003824">
    <property type="component" value="Unassembled WGS sequence"/>
</dbReference>
<keyword evidence="4 5" id="KW-0472">Membrane</keyword>
<dbReference type="eggNOG" id="COG0265">
    <property type="taxonomic scope" value="Bacteria"/>
</dbReference>
<proteinExistence type="predicted"/>
<evidence type="ECO:0000313" key="6">
    <source>
        <dbReference type="EMBL" id="EFE68023.2"/>
    </source>
</evidence>
<dbReference type="InterPro" id="IPR001940">
    <property type="entry name" value="Peptidase_S1C"/>
</dbReference>
<keyword evidence="6" id="KW-0645">Protease</keyword>
<dbReference type="PANTHER" id="PTHR43019:SF23">
    <property type="entry name" value="PROTEASE DO-LIKE 5, CHLOROPLASTIC"/>
    <property type="match status" value="1"/>
</dbReference>
<dbReference type="SUPFAM" id="SSF50494">
    <property type="entry name" value="Trypsin-like serine proteases"/>
    <property type="match status" value="1"/>
</dbReference>
<dbReference type="InterPro" id="IPR009003">
    <property type="entry name" value="Peptidase_S1_PA"/>
</dbReference>
<gene>
    <name evidence="6" type="ORF">SSFG_03269</name>
</gene>
<dbReference type="Pfam" id="PF02674">
    <property type="entry name" value="Colicin_V"/>
    <property type="match status" value="1"/>
</dbReference>
<dbReference type="eggNOG" id="COG1286">
    <property type="taxonomic scope" value="Bacteria"/>
</dbReference>
<dbReference type="InterPro" id="IPR003825">
    <property type="entry name" value="Colicin-V_CvpA"/>
</dbReference>
<evidence type="ECO:0000256" key="4">
    <source>
        <dbReference type="ARBA" id="ARBA00023136"/>
    </source>
</evidence>
<organism evidence="6 7">
    <name type="scientific">Streptomyces viridosporus (strain ATCC 14672 / DSM 40746 / JCM 4963 / KCTC 9882 / NRRL B-12104 / FH 1290)</name>
    <name type="common">Streptomyces ghanaensis</name>
    <dbReference type="NCBI Taxonomy" id="566461"/>
    <lineage>
        <taxon>Bacteria</taxon>
        <taxon>Bacillati</taxon>
        <taxon>Actinomycetota</taxon>
        <taxon>Actinomycetes</taxon>
        <taxon>Kitasatosporales</taxon>
        <taxon>Streptomycetaceae</taxon>
        <taxon>Streptomyces</taxon>
    </lineage>
</organism>
<feature type="transmembrane region" description="Helical" evidence="5">
    <location>
        <begin position="28"/>
        <end position="49"/>
    </location>
</feature>
<comment type="subcellular location">
    <subcellularLocation>
        <location evidence="1">Membrane</location>
        <topology evidence="1">Multi-pass membrane protein</topology>
    </subcellularLocation>
</comment>
<evidence type="ECO:0000313" key="7">
    <source>
        <dbReference type="Proteomes" id="UP000003824"/>
    </source>
</evidence>
<dbReference type="Gene3D" id="2.40.10.10">
    <property type="entry name" value="Trypsin-like serine proteases"/>
    <property type="match status" value="2"/>
</dbReference>
<reference evidence="7" key="1">
    <citation type="submission" date="2008-12" db="EMBL/GenBank/DDBJ databases">
        <title>Annotation of Streptomyces ghanaensis ATCC 14672.</title>
        <authorList>
            <consortium name="The Broad Institute Genome Sequencing Platform"/>
            <consortium name="Broad Institute Microbial Sequencing Center"/>
            <person name="Fischbach M."/>
            <person name="Ward D."/>
            <person name="Young S."/>
            <person name="Kodira C.D."/>
            <person name="Zeng Q."/>
            <person name="Koehrsen M."/>
            <person name="Godfrey P."/>
            <person name="Alvarado L."/>
            <person name="Berlin A.M."/>
            <person name="Borenstein D."/>
            <person name="Chen Z."/>
            <person name="Engels R."/>
            <person name="Freedman E."/>
            <person name="Gellesch M."/>
            <person name="Goldberg J."/>
            <person name="Griggs A."/>
            <person name="Gujja S."/>
            <person name="Heiman D.I."/>
            <person name="Hepburn T.A."/>
            <person name="Howarth C."/>
            <person name="Jen D."/>
            <person name="Larson L."/>
            <person name="Lewis B."/>
            <person name="Mehta T."/>
            <person name="Park D."/>
            <person name="Pearson M."/>
            <person name="Roberts A."/>
            <person name="Saif S."/>
            <person name="Shea T.D."/>
            <person name="Shenoy N."/>
            <person name="Sisk P."/>
            <person name="Stolte C."/>
            <person name="Sykes S.N."/>
            <person name="Walk T."/>
            <person name="White J."/>
            <person name="Yandava C."/>
            <person name="Straight P."/>
            <person name="Clardy J."/>
            <person name="Hung D."/>
            <person name="Kolter R."/>
            <person name="Mekalanos J."/>
            <person name="Walker S."/>
            <person name="Walsh C.T."/>
            <person name="Wieland B.L.C."/>
            <person name="Ilzarbe M."/>
            <person name="Galagan J."/>
            <person name="Nusbaum C."/>
            <person name="Birren B."/>
        </authorList>
    </citation>
    <scope>NUCLEOTIDE SEQUENCE [LARGE SCALE GENOMIC DNA]</scope>
    <source>
        <strain evidence="7">ATCC 14672 / DSM 40746 / JCM 4963 / KCTC 9882 / NRRL B-12104 / FH 1290</strain>
    </source>
</reference>
<evidence type="ECO:0000256" key="1">
    <source>
        <dbReference type="ARBA" id="ARBA00004141"/>
    </source>
</evidence>
<dbReference type="InterPro" id="IPR043504">
    <property type="entry name" value="Peptidase_S1_PA_chymotrypsin"/>
</dbReference>
<evidence type="ECO:0000256" key="3">
    <source>
        <dbReference type="ARBA" id="ARBA00022989"/>
    </source>
</evidence>
<accession>D6A7U3</accession>
<dbReference type="RefSeq" id="WP_004985200.1">
    <property type="nucleotide sequence ID" value="NZ_DS999641.1"/>
</dbReference>
<keyword evidence="2 5" id="KW-0812">Transmembrane</keyword>
<evidence type="ECO:0000256" key="5">
    <source>
        <dbReference type="SAM" id="Phobius"/>
    </source>
</evidence>
<evidence type="ECO:0000256" key="2">
    <source>
        <dbReference type="ARBA" id="ARBA00022692"/>
    </source>
</evidence>
<dbReference type="NCBIfam" id="NF033740">
    <property type="entry name" value="MarP_fam_protase"/>
    <property type="match status" value="1"/>
</dbReference>
<feature type="transmembrane region" description="Helical" evidence="5">
    <location>
        <begin position="102"/>
        <end position="121"/>
    </location>
</feature>
<sequence length="399" mass="42270">MNVLDILLLVAAVWFAVVGYRQGFVVGILSVIGFLGGGLAAVYTLPVLWDVLTDNSEVSTAAAVVAVVVVIVCASVGQALTTHLGNKLRRYITWSPARALDATGGALVNVVAMLLVAWLIGSALAGTTLPTLGKEVRSSKVLLGVSRALPDQADTWFADFSSVLAQNGFPQVFSPFASEPITDVRPPDPALANSAVAIRAQRSIVKVTGTALDCGKVLEGTGFVFDDRRVMTNAHVVGGVDEPVVQIGGEGRKYDATIVLYDWKRDIAVLDVPDLKAPALRFTTEDARTGVGAIVAGFPENGAYDVRPARVRGRITANGPDIYHRGTVRRDVYSLYATVRQGNSGGPLLTPEGRVYGVVFAKSLDDAETGYALTVDEIQEDITKGRTANRQVDSDSCAL</sequence>
<dbReference type="PANTHER" id="PTHR43019">
    <property type="entry name" value="SERINE ENDOPROTEASE DEGS"/>
    <property type="match status" value="1"/>
</dbReference>
<name>D6A7U3_STRV1</name>
<dbReference type="PRINTS" id="PR00834">
    <property type="entry name" value="PROTEASES2C"/>
</dbReference>
<keyword evidence="3 5" id="KW-1133">Transmembrane helix</keyword>
<keyword evidence="6" id="KW-0378">Hydrolase</keyword>
<protein>
    <submittedName>
        <fullName evidence="6">Serine protease</fullName>
    </submittedName>
</protein>
<dbReference type="EMBL" id="DS999641">
    <property type="protein sequence ID" value="EFE68023.2"/>
    <property type="molecule type" value="Genomic_DNA"/>
</dbReference>
<feature type="transmembrane region" description="Helical" evidence="5">
    <location>
        <begin position="6"/>
        <end position="21"/>
    </location>
</feature>
<dbReference type="GO" id="GO:0016020">
    <property type="term" value="C:membrane"/>
    <property type="evidence" value="ECO:0007669"/>
    <property type="project" value="UniProtKB-SubCell"/>
</dbReference>
<feature type="transmembrane region" description="Helical" evidence="5">
    <location>
        <begin position="61"/>
        <end position="81"/>
    </location>
</feature>